<keyword evidence="2" id="KW-1185">Reference proteome</keyword>
<name>A0A8R7TLL3_TRIUA</name>
<evidence type="ECO:0000313" key="2">
    <source>
        <dbReference type="Proteomes" id="UP000015106"/>
    </source>
</evidence>
<proteinExistence type="predicted"/>
<dbReference type="Proteomes" id="UP000015106">
    <property type="component" value="Chromosome 2"/>
</dbReference>
<accession>A0A8R7TLL3</accession>
<dbReference type="Gramene" id="TuG1812G0200004711.01.T01">
    <property type="protein sequence ID" value="TuG1812G0200004711.01.T01"/>
    <property type="gene ID" value="TuG1812G0200004711.01"/>
</dbReference>
<protein>
    <submittedName>
        <fullName evidence="1">Uncharacterized protein</fullName>
    </submittedName>
</protein>
<reference evidence="1" key="2">
    <citation type="submission" date="2018-03" db="EMBL/GenBank/DDBJ databases">
        <title>The Triticum urartu genome reveals the dynamic nature of wheat genome evolution.</title>
        <authorList>
            <person name="Ling H."/>
            <person name="Ma B."/>
            <person name="Shi X."/>
            <person name="Liu H."/>
            <person name="Dong L."/>
            <person name="Sun H."/>
            <person name="Cao Y."/>
            <person name="Gao Q."/>
            <person name="Zheng S."/>
            <person name="Li Y."/>
            <person name="Yu Y."/>
            <person name="Du H."/>
            <person name="Qi M."/>
            <person name="Li Y."/>
            <person name="Yu H."/>
            <person name="Cui Y."/>
            <person name="Wang N."/>
            <person name="Chen C."/>
            <person name="Wu H."/>
            <person name="Zhao Y."/>
            <person name="Zhang J."/>
            <person name="Li Y."/>
            <person name="Zhou W."/>
            <person name="Zhang B."/>
            <person name="Hu W."/>
            <person name="Eijk M."/>
            <person name="Tang J."/>
            <person name="Witsenboer H."/>
            <person name="Zhao S."/>
            <person name="Li Z."/>
            <person name="Zhang A."/>
            <person name="Wang D."/>
            <person name="Liang C."/>
        </authorList>
    </citation>
    <scope>NUCLEOTIDE SEQUENCE [LARGE SCALE GENOMIC DNA]</scope>
    <source>
        <strain evidence="1">cv. G1812</strain>
    </source>
</reference>
<dbReference type="AlphaFoldDB" id="A0A8R7TLL3"/>
<reference evidence="1" key="3">
    <citation type="submission" date="2022-06" db="UniProtKB">
        <authorList>
            <consortium name="EnsemblPlants"/>
        </authorList>
    </citation>
    <scope>IDENTIFICATION</scope>
</reference>
<dbReference type="EnsemblPlants" id="TuG1812G0200004711.01.T01">
    <property type="protein sequence ID" value="TuG1812G0200004711.01.T01"/>
    <property type="gene ID" value="TuG1812G0200004711.01"/>
</dbReference>
<reference evidence="2" key="1">
    <citation type="journal article" date="2013" name="Nature">
        <title>Draft genome of the wheat A-genome progenitor Triticum urartu.</title>
        <authorList>
            <person name="Ling H.Q."/>
            <person name="Zhao S."/>
            <person name="Liu D."/>
            <person name="Wang J."/>
            <person name="Sun H."/>
            <person name="Zhang C."/>
            <person name="Fan H."/>
            <person name="Li D."/>
            <person name="Dong L."/>
            <person name="Tao Y."/>
            <person name="Gao C."/>
            <person name="Wu H."/>
            <person name="Li Y."/>
            <person name="Cui Y."/>
            <person name="Guo X."/>
            <person name="Zheng S."/>
            <person name="Wang B."/>
            <person name="Yu K."/>
            <person name="Liang Q."/>
            <person name="Yang W."/>
            <person name="Lou X."/>
            <person name="Chen J."/>
            <person name="Feng M."/>
            <person name="Jian J."/>
            <person name="Zhang X."/>
            <person name="Luo G."/>
            <person name="Jiang Y."/>
            <person name="Liu J."/>
            <person name="Wang Z."/>
            <person name="Sha Y."/>
            <person name="Zhang B."/>
            <person name="Wu H."/>
            <person name="Tang D."/>
            <person name="Shen Q."/>
            <person name="Xue P."/>
            <person name="Zou S."/>
            <person name="Wang X."/>
            <person name="Liu X."/>
            <person name="Wang F."/>
            <person name="Yang Y."/>
            <person name="An X."/>
            <person name="Dong Z."/>
            <person name="Zhang K."/>
            <person name="Zhang X."/>
            <person name="Luo M.C."/>
            <person name="Dvorak J."/>
            <person name="Tong Y."/>
            <person name="Wang J."/>
            <person name="Yang H."/>
            <person name="Li Z."/>
            <person name="Wang D."/>
            <person name="Zhang A."/>
            <person name="Wang J."/>
        </authorList>
    </citation>
    <scope>NUCLEOTIDE SEQUENCE</scope>
    <source>
        <strain evidence="2">cv. G1812</strain>
    </source>
</reference>
<evidence type="ECO:0000313" key="1">
    <source>
        <dbReference type="EnsemblPlants" id="TuG1812G0200004711.01.T01"/>
    </source>
</evidence>
<organism evidence="1 2">
    <name type="scientific">Triticum urartu</name>
    <name type="common">Red wild einkorn</name>
    <name type="synonym">Crithodium urartu</name>
    <dbReference type="NCBI Taxonomy" id="4572"/>
    <lineage>
        <taxon>Eukaryota</taxon>
        <taxon>Viridiplantae</taxon>
        <taxon>Streptophyta</taxon>
        <taxon>Embryophyta</taxon>
        <taxon>Tracheophyta</taxon>
        <taxon>Spermatophyta</taxon>
        <taxon>Magnoliopsida</taxon>
        <taxon>Liliopsida</taxon>
        <taxon>Poales</taxon>
        <taxon>Poaceae</taxon>
        <taxon>BOP clade</taxon>
        <taxon>Pooideae</taxon>
        <taxon>Triticodae</taxon>
        <taxon>Triticeae</taxon>
        <taxon>Triticinae</taxon>
        <taxon>Triticum</taxon>
    </lineage>
</organism>
<sequence length="36" mass="3819">MEGSSAMSPLGEPIVPKIANCVPTLSDFVWCHLTST</sequence>